<evidence type="ECO:0000313" key="4">
    <source>
        <dbReference type="Proteomes" id="UP001054837"/>
    </source>
</evidence>
<keyword evidence="2" id="KW-0732">Signal</keyword>
<gene>
    <name evidence="3" type="ORF">CDAR_411301</name>
</gene>
<dbReference type="Proteomes" id="UP001054837">
    <property type="component" value="Unassembled WGS sequence"/>
</dbReference>
<proteinExistence type="predicted"/>
<feature type="region of interest" description="Disordered" evidence="1">
    <location>
        <begin position="70"/>
        <end position="107"/>
    </location>
</feature>
<reference evidence="3 4" key="1">
    <citation type="submission" date="2021-06" db="EMBL/GenBank/DDBJ databases">
        <title>Caerostris darwini draft genome.</title>
        <authorList>
            <person name="Kono N."/>
            <person name="Arakawa K."/>
        </authorList>
    </citation>
    <scope>NUCLEOTIDE SEQUENCE [LARGE SCALE GENOMIC DNA]</scope>
</reference>
<evidence type="ECO:0000256" key="1">
    <source>
        <dbReference type="SAM" id="MobiDB-lite"/>
    </source>
</evidence>
<name>A0AAV4SGW8_9ARAC</name>
<keyword evidence="4" id="KW-1185">Reference proteome</keyword>
<evidence type="ECO:0000313" key="3">
    <source>
        <dbReference type="EMBL" id="GIY32036.1"/>
    </source>
</evidence>
<dbReference type="EMBL" id="BPLQ01007740">
    <property type="protein sequence ID" value="GIY32036.1"/>
    <property type="molecule type" value="Genomic_DNA"/>
</dbReference>
<evidence type="ECO:0000256" key="2">
    <source>
        <dbReference type="SAM" id="SignalP"/>
    </source>
</evidence>
<feature type="signal peptide" evidence="2">
    <location>
        <begin position="1"/>
        <end position="15"/>
    </location>
</feature>
<feature type="chain" id="PRO_5043450331" description="Secreted protein" evidence="2">
    <location>
        <begin position="16"/>
        <end position="107"/>
    </location>
</feature>
<comment type="caution">
    <text evidence="3">The sequence shown here is derived from an EMBL/GenBank/DDBJ whole genome shotgun (WGS) entry which is preliminary data.</text>
</comment>
<dbReference type="AlphaFoldDB" id="A0AAV4SGW8"/>
<evidence type="ECO:0008006" key="5">
    <source>
        <dbReference type="Google" id="ProtNLM"/>
    </source>
</evidence>
<accession>A0AAV4SGW8</accession>
<organism evidence="3 4">
    <name type="scientific">Caerostris darwini</name>
    <dbReference type="NCBI Taxonomy" id="1538125"/>
    <lineage>
        <taxon>Eukaryota</taxon>
        <taxon>Metazoa</taxon>
        <taxon>Ecdysozoa</taxon>
        <taxon>Arthropoda</taxon>
        <taxon>Chelicerata</taxon>
        <taxon>Arachnida</taxon>
        <taxon>Araneae</taxon>
        <taxon>Araneomorphae</taxon>
        <taxon>Entelegynae</taxon>
        <taxon>Araneoidea</taxon>
        <taxon>Araneidae</taxon>
        <taxon>Caerostris</taxon>
    </lineage>
</organism>
<sequence length="107" mass="11286">MILLLLCIILDFSGCGKLGCLYCWLCRLLSVGSDTPRFITMPQICPRNTPQHDIGANSATSIPYGEDVGRAARRHPGEVEGGAGVPVTPSHPSPAGATSLESFASLF</sequence>
<protein>
    <recommendedName>
        <fullName evidence="5">Secreted protein</fullName>
    </recommendedName>
</protein>